<comment type="caution">
    <text evidence="8">The sequence shown here is derived from an EMBL/GenBank/DDBJ whole genome shotgun (WGS) entry which is preliminary data.</text>
</comment>
<dbReference type="PANTHER" id="PTHR35786">
    <property type="entry name" value="REDOX-SENSING TRANSCRIPTIONAL REPRESSOR REX"/>
    <property type="match status" value="1"/>
</dbReference>
<evidence type="ECO:0000313" key="9">
    <source>
        <dbReference type="Proteomes" id="UP001276150"/>
    </source>
</evidence>
<sequence>MAEIPTAAISRLVTYLRILEQLETQDVSRTSSTDLAERAGVTAFQVRKDLAYFGRFGTRGMGYTVPILKRELVRVLGLNQTWNVVIVGVGRLGQAIANYPGASDYQFQYVGLFDVSPELVGRRVRDLTVQHISDLRDFVRDHRVDMGFLAVPPDRAQDAAQALVNAGVRGILNFAPVVIGPRPPEGRTAEGHSHNAAHALQESGDDWRGVIVENVDFLAGMKRLAFYILNPHLKDSPVPEDTA</sequence>
<dbReference type="NCBIfam" id="NF003996">
    <property type="entry name" value="PRK05472.2-5"/>
    <property type="match status" value="1"/>
</dbReference>
<dbReference type="PANTHER" id="PTHR35786:SF1">
    <property type="entry name" value="REDOX-SENSING TRANSCRIPTIONAL REPRESSOR REX 1"/>
    <property type="match status" value="1"/>
</dbReference>
<keyword evidence="1 6" id="KW-0963">Cytoplasm</keyword>
<dbReference type="InterPro" id="IPR036291">
    <property type="entry name" value="NAD(P)-bd_dom_sf"/>
</dbReference>
<evidence type="ECO:0000256" key="2">
    <source>
        <dbReference type="ARBA" id="ARBA00022491"/>
    </source>
</evidence>
<organism evidence="8 9">
    <name type="scientific">Deinococcus arenicola</name>
    <dbReference type="NCBI Taxonomy" id="2994950"/>
    <lineage>
        <taxon>Bacteria</taxon>
        <taxon>Thermotogati</taxon>
        <taxon>Deinococcota</taxon>
        <taxon>Deinococci</taxon>
        <taxon>Deinococcales</taxon>
        <taxon>Deinococcaceae</taxon>
        <taxon>Deinococcus</taxon>
    </lineage>
</organism>
<feature type="domain" description="CoA-binding" evidence="7">
    <location>
        <begin position="77"/>
        <end position="178"/>
    </location>
</feature>
<evidence type="ECO:0000256" key="5">
    <source>
        <dbReference type="ARBA" id="ARBA00023163"/>
    </source>
</evidence>
<dbReference type="InterPro" id="IPR022876">
    <property type="entry name" value="Tscrpt_rep_Rex"/>
</dbReference>
<evidence type="ECO:0000259" key="7">
    <source>
        <dbReference type="SMART" id="SM00881"/>
    </source>
</evidence>
<dbReference type="NCBIfam" id="NF003994">
    <property type="entry name" value="PRK05472.2-3"/>
    <property type="match status" value="1"/>
</dbReference>
<dbReference type="RefSeq" id="WP_317639216.1">
    <property type="nucleotide sequence ID" value="NZ_JAPMIV010000005.1"/>
</dbReference>
<dbReference type="SMART" id="SM00881">
    <property type="entry name" value="CoA_binding"/>
    <property type="match status" value="1"/>
</dbReference>
<dbReference type="Gene3D" id="3.40.50.720">
    <property type="entry name" value="NAD(P)-binding Rossmann-like Domain"/>
    <property type="match status" value="1"/>
</dbReference>
<comment type="subcellular location">
    <subcellularLocation>
        <location evidence="6">Cytoplasm</location>
    </subcellularLocation>
</comment>
<dbReference type="InterPro" id="IPR003781">
    <property type="entry name" value="CoA-bd"/>
</dbReference>
<name>A0ABU4DN81_9DEIO</name>
<reference evidence="8 9" key="1">
    <citation type="submission" date="2022-11" db="EMBL/GenBank/DDBJ databases">
        <title>Deinococcus ZS9-10, Low Temperature and Draught-tolerating, UV-resistant Bacteria from Continental Antarctica.</title>
        <authorList>
            <person name="Cheng L."/>
        </authorList>
    </citation>
    <scope>NUCLEOTIDE SEQUENCE [LARGE SCALE GENOMIC DNA]</scope>
    <source>
        <strain evidence="8 9">ZS9-10</strain>
    </source>
</reference>
<dbReference type="InterPro" id="IPR036390">
    <property type="entry name" value="WH_DNA-bd_sf"/>
</dbReference>
<comment type="subunit">
    <text evidence="6">Homodimer.</text>
</comment>
<dbReference type="EMBL" id="JAPMIV010000005">
    <property type="protein sequence ID" value="MDV6373899.1"/>
    <property type="molecule type" value="Genomic_DNA"/>
</dbReference>
<accession>A0ABU4DN81</accession>
<evidence type="ECO:0000256" key="3">
    <source>
        <dbReference type="ARBA" id="ARBA00023015"/>
    </source>
</evidence>
<feature type="DNA-binding region" description="H-T-H motif" evidence="6">
    <location>
        <begin position="14"/>
        <end position="53"/>
    </location>
</feature>
<dbReference type="Gene3D" id="1.10.10.10">
    <property type="entry name" value="Winged helix-like DNA-binding domain superfamily/Winged helix DNA-binding domain"/>
    <property type="match status" value="1"/>
</dbReference>
<gene>
    <name evidence="6" type="primary">rex</name>
    <name evidence="8" type="ORF">ORD21_04720</name>
</gene>
<dbReference type="Pfam" id="PF02629">
    <property type="entry name" value="CoA_binding"/>
    <property type="match status" value="1"/>
</dbReference>
<comment type="function">
    <text evidence="6">Modulates transcription in response to changes in cellular NADH/NAD(+) redox state.</text>
</comment>
<dbReference type="InterPro" id="IPR009718">
    <property type="entry name" value="Rex_DNA-bd_C_dom"/>
</dbReference>
<proteinExistence type="inferred from homology"/>
<dbReference type="HAMAP" id="MF_01131">
    <property type="entry name" value="Rex"/>
    <property type="match status" value="1"/>
</dbReference>
<keyword evidence="6" id="KW-0520">NAD</keyword>
<keyword evidence="9" id="KW-1185">Reference proteome</keyword>
<protein>
    <recommendedName>
        <fullName evidence="6">Redox-sensing transcriptional repressor Rex</fullName>
    </recommendedName>
</protein>
<feature type="binding site" evidence="6">
    <location>
        <begin position="88"/>
        <end position="93"/>
    </location>
    <ligand>
        <name>NAD(+)</name>
        <dbReference type="ChEBI" id="CHEBI:57540"/>
    </ligand>
</feature>
<evidence type="ECO:0000256" key="4">
    <source>
        <dbReference type="ARBA" id="ARBA00023125"/>
    </source>
</evidence>
<dbReference type="Proteomes" id="UP001276150">
    <property type="component" value="Unassembled WGS sequence"/>
</dbReference>
<comment type="similarity">
    <text evidence="6">Belongs to the transcriptional regulatory Rex family.</text>
</comment>
<dbReference type="NCBIfam" id="NF003995">
    <property type="entry name" value="PRK05472.2-4"/>
    <property type="match status" value="1"/>
</dbReference>
<keyword evidence="2 6" id="KW-0678">Repressor</keyword>
<keyword evidence="4 6" id="KW-0238">DNA-binding</keyword>
<dbReference type="SUPFAM" id="SSF51735">
    <property type="entry name" value="NAD(P)-binding Rossmann-fold domains"/>
    <property type="match status" value="1"/>
</dbReference>
<dbReference type="InterPro" id="IPR036388">
    <property type="entry name" value="WH-like_DNA-bd_sf"/>
</dbReference>
<evidence type="ECO:0000256" key="1">
    <source>
        <dbReference type="ARBA" id="ARBA00022490"/>
    </source>
</evidence>
<evidence type="ECO:0000313" key="8">
    <source>
        <dbReference type="EMBL" id="MDV6373899.1"/>
    </source>
</evidence>
<keyword evidence="3 6" id="KW-0805">Transcription regulation</keyword>
<keyword evidence="5 6" id="KW-0804">Transcription</keyword>
<evidence type="ECO:0000256" key="6">
    <source>
        <dbReference type="HAMAP-Rule" id="MF_01131"/>
    </source>
</evidence>
<dbReference type="Pfam" id="PF06971">
    <property type="entry name" value="Put_DNA-bind_N"/>
    <property type="match status" value="1"/>
</dbReference>
<dbReference type="SUPFAM" id="SSF46785">
    <property type="entry name" value="Winged helix' DNA-binding domain"/>
    <property type="match status" value="1"/>
</dbReference>